<evidence type="ECO:0000256" key="7">
    <source>
        <dbReference type="PROSITE-ProRule" id="PRU00339"/>
    </source>
</evidence>
<dbReference type="RefSeq" id="WP_198569318.1">
    <property type="nucleotide sequence ID" value="NZ_CP066167.1"/>
</dbReference>
<proteinExistence type="predicted"/>
<dbReference type="Proteomes" id="UP000596063">
    <property type="component" value="Chromosome"/>
</dbReference>
<dbReference type="GO" id="GO:0019867">
    <property type="term" value="C:outer membrane"/>
    <property type="evidence" value="ECO:0007669"/>
    <property type="project" value="InterPro"/>
</dbReference>
<comment type="pathway">
    <text evidence="2">Glycan metabolism; bacterial cellulose biosynthesis.</text>
</comment>
<keyword evidence="4" id="KW-0677">Repeat</keyword>
<evidence type="ECO:0000256" key="6">
    <source>
        <dbReference type="ARBA" id="ARBA00022916"/>
    </source>
</evidence>
<dbReference type="PROSITE" id="PS50005">
    <property type="entry name" value="TPR"/>
    <property type="match status" value="1"/>
</dbReference>
<evidence type="ECO:0000313" key="10">
    <source>
        <dbReference type="EMBL" id="QQD17819.1"/>
    </source>
</evidence>
<name>A0A7T4R012_9GAMM</name>
<sequence>MRLDGWTALRFTPLLAVAAGVWWWQSSQTFDESNSKPAEVSVSPAQPAVETSTLSPDGDDISDIVRRLQLAELSGRLDLMAGLLARANALAPSHPDVLFYRAYYALSEESVEDAQLAYQVARDAAIDERRLTQLKSYLDSQTEKRQQLQQAQILATAGRLDEALSLYEDLYPAGMPTLRLQLDITLLRGRAGQAWEQTRRQLESLNRRYPRFPDIELALANHYARRAATEAQAWALYRKLAEGPGLGRRAAGDWLQQLAARDPTPSVLDDYALLARRYPRDLAVQQALQRALTARDEERERLRDPHYRARKRGIAQLEAGDNVAAERSLRFALQGRPDDELVLGNLGLALIRLGRQDEAYPLLERALQVNRDPDLRSKWRTLSATAAFWGGLKEVSKLVDAGRFTAAQARLDQLYQLQPNNPSLWIAYAGWAEAQGRSADALDYYWQALRLDAESSSALRGSFRLREQTAGRVAALAWLESLTANQRRILAPQRDAIELAMHLAELEALAVDADANPEQVVDRAKALLAATQQGATLSPWQRRHLAMTLREAGEPEWADQLMAGWAGADGRGGDDALNTEMQFAYALYLSSNGALPAARDVLSRVPEAERSAAMTRSLTRWQIDLAFDDLSVPREGSLTEAQRRQLDQLEQHYADEEEAQLRIAEIWLAAGEMERAGAVIDRLTPADDWSLQTNLDYGDALIDLSRFRQFELWFLGLDRRNVSAAEQVAFTELRSRHQFNRARASEAAGKAVLAYSFYHQVAQRPGPHRVPALLGVLRTSQAAGNPDANPQSLATLLELLPSLSAVELVSLAEEADRMGRPELQLEALRALGDKPNAPAYILRNGVLQAESAAQWQLAEQLTVRAMRTHLAEQHADTEKLYRQLGSDWLSNSLRASVDRQRARVDGHVKIALDLSERESRERRWQVPVELKLPIPSLSGHLIARLDVVDVHSGNVNYLQANDAGNGVDRLPFSVRDRGVALGVGWQAENWWFDLGTTPIGFQEEAWVGGVGVNGSLLGLGWSAVLSRRPEMGTTLSYAGMAVPATARNRPGAEWGGVVRSGAKLGFSLDRGRALGAWWSLQYHQLTGQRVEDNDRFAALGGVYWRVINRDDLQWRLGVNVLHMQYDKNLEEFTLRHGGYYSPQQYLSLSLPVRVFGRWRDDWSYLIGASVSRSQKKEDAPLGLPGQSSDGGGNGFSVEAAIEKRIAAKWYIGVAGDIQRADFYEPNHLSLYLRYTFQNRWSPIPTPPESPILYGAFD</sequence>
<dbReference type="EMBL" id="CP066167">
    <property type="protein sequence ID" value="QQD17819.1"/>
    <property type="molecule type" value="Genomic_DNA"/>
</dbReference>
<dbReference type="UniPathway" id="UPA00694"/>
<evidence type="ECO:0000256" key="8">
    <source>
        <dbReference type="SAM" id="MobiDB-lite"/>
    </source>
</evidence>
<feature type="domain" description="Cellulose synthase operon C C-terminal" evidence="9">
    <location>
        <begin position="922"/>
        <end position="1237"/>
    </location>
</feature>
<dbReference type="KEGG" id="snan:I6N98_15975"/>
<dbReference type="AlphaFoldDB" id="A0A7T4R012"/>
<protein>
    <submittedName>
        <fullName evidence="10">BCSC C-terminal domain-containing protein</fullName>
    </submittedName>
</protein>
<keyword evidence="5 7" id="KW-0802">TPR repeat</keyword>
<feature type="repeat" description="TPR" evidence="7">
    <location>
        <begin position="340"/>
        <end position="373"/>
    </location>
</feature>
<organism evidence="10 11">
    <name type="scientific">Spongiibacter nanhainus</name>
    <dbReference type="NCBI Taxonomy" id="2794344"/>
    <lineage>
        <taxon>Bacteria</taxon>
        <taxon>Pseudomonadati</taxon>
        <taxon>Pseudomonadota</taxon>
        <taxon>Gammaproteobacteria</taxon>
        <taxon>Cellvibrionales</taxon>
        <taxon>Spongiibacteraceae</taxon>
        <taxon>Spongiibacter</taxon>
    </lineage>
</organism>
<dbReference type="GO" id="GO:0030244">
    <property type="term" value="P:cellulose biosynthetic process"/>
    <property type="evidence" value="ECO:0007669"/>
    <property type="project" value="UniProtKB-KW"/>
</dbReference>
<evidence type="ECO:0000256" key="5">
    <source>
        <dbReference type="ARBA" id="ARBA00022803"/>
    </source>
</evidence>
<reference evidence="10 11" key="1">
    <citation type="submission" date="2020-12" db="EMBL/GenBank/DDBJ databases">
        <authorList>
            <person name="Shan Y."/>
        </authorList>
    </citation>
    <scope>NUCLEOTIDE SEQUENCE [LARGE SCALE GENOMIC DNA]</scope>
    <source>
        <strain evidence="11">csc3.9</strain>
    </source>
</reference>
<gene>
    <name evidence="10" type="ORF">I6N98_15975</name>
</gene>
<evidence type="ECO:0000256" key="2">
    <source>
        <dbReference type="ARBA" id="ARBA00005186"/>
    </source>
</evidence>
<dbReference type="InterPro" id="IPR008410">
    <property type="entry name" value="BCSC_C"/>
</dbReference>
<evidence type="ECO:0000256" key="1">
    <source>
        <dbReference type="ARBA" id="ARBA00003476"/>
    </source>
</evidence>
<dbReference type="InterPro" id="IPR011990">
    <property type="entry name" value="TPR-like_helical_dom_sf"/>
</dbReference>
<evidence type="ECO:0000256" key="4">
    <source>
        <dbReference type="ARBA" id="ARBA00022737"/>
    </source>
</evidence>
<accession>A0A7T4R012</accession>
<dbReference type="Gene3D" id="1.25.40.10">
    <property type="entry name" value="Tetratricopeptide repeat domain"/>
    <property type="match status" value="2"/>
</dbReference>
<feature type="region of interest" description="Disordered" evidence="8">
    <location>
        <begin position="34"/>
        <end position="57"/>
    </location>
</feature>
<dbReference type="Pfam" id="PF05420">
    <property type="entry name" value="BCSC_C"/>
    <property type="match status" value="1"/>
</dbReference>
<dbReference type="SMART" id="SM00028">
    <property type="entry name" value="TPR"/>
    <property type="match status" value="2"/>
</dbReference>
<evidence type="ECO:0000256" key="3">
    <source>
        <dbReference type="ARBA" id="ARBA00022729"/>
    </source>
</evidence>
<dbReference type="InterPro" id="IPR019734">
    <property type="entry name" value="TPR_rpt"/>
</dbReference>
<comment type="function">
    <text evidence="1">Required for maximal bacterial cellulose synthesis.</text>
</comment>
<evidence type="ECO:0000259" key="9">
    <source>
        <dbReference type="Pfam" id="PF05420"/>
    </source>
</evidence>
<keyword evidence="6" id="KW-0135">Cellulose biosynthesis</keyword>
<dbReference type="Pfam" id="PF14559">
    <property type="entry name" value="TPR_19"/>
    <property type="match status" value="1"/>
</dbReference>
<keyword evidence="3" id="KW-0732">Signal</keyword>
<keyword evidence="11" id="KW-1185">Reference proteome</keyword>
<dbReference type="SUPFAM" id="SSF48452">
    <property type="entry name" value="TPR-like"/>
    <property type="match status" value="2"/>
</dbReference>
<evidence type="ECO:0000313" key="11">
    <source>
        <dbReference type="Proteomes" id="UP000596063"/>
    </source>
</evidence>